<keyword evidence="2" id="KW-1185">Reference proteome</keyword>
<gene>
    <name evidence="1" type="ORF">MBVG_6980</name>
</gene>
<dbReference type="STRING" id="1188235.MBVG_6980"/>
<dbReference type="RefSeq" id="WP_004421625.1">
    <property type="nucleotide sequence ID" value="NZ_AORH01000034.1"/>
</dbReference>
<organism evidence="1 2">
    <name type="scientific">Mycoplasmopsis bovigenitalium 51080</name>
    <dbReference type="NCBI Taxonomy" id="1188235"/>
    <lineage>
        <taxon>Bacteria</taxon>
        <taxon>Bacillati</taxon>
        <taxon>Mycoplasmatota</taxon>
        <taxon>Mycoplasmoidales</taxon>
        <taxon>Metamycoplasmataceae</taxon>
        <taxon>Mycoplasmopsis</taxon>
    </lineage>
</organism>
<dbReference type="Proteomes" id="UP000013220">
    <property type="component" value="Unassembled WGS sequence"/>
</dbReference>
<name>N9TS86_9BACT</name>
<evidence type="ECO:0000313" key="2">
    <source>
        <dbReference type="Proteomes" id="UP000013220"/>
    </source>
</evidence>
<evidence type="ECO:0000313" key="1">
    <source>
        <dbReference type="EMBL" id="ENY69019.1"/>
    </source>
</evidence>
<sequence>MSNNFNDLISISEPKKLVKDFNTLINKKINRIKFLQVAHGNASVSWLNTQSNLITNKAKQFAPDSSFANKRNNATNSTSKQRLHGKLINEIKQTTTISPQGIRNSITLNKEIKGYQRGIYFSIIRGYRKNSEGKKIKYKYSKRGARTNLFNRSFRVVLGNNNNFVKRYIHEVFVPEFNKEK</sequence>
<dbReference type="PATRIC" id="fig|1188235.3.peg.695"/>
<reference evidence="1 2" key="1">
    <citation type="journal article" date="2013" name="Genome Announc.">
        <title>Draft Genome Sequences of Mycoplasma alkalescens, Mycoplasma arginini, and Mycoplasma bovigenitalium, Three Species with Equivocal Pathogenic Status for Cattle.</title>
        <authorList>
            <person name="Manso-Silvan L."/>
            <person name="Tardy F."/>
            <person name="Baranowski E."/>
            <person name="Barre A."/>
            <person name="Blanchard A."/>
            <person name="Breton M."/>
            <person name="Couture C."/>
            <person name="Citti C."/>
            <person name="Dordet-Frisoni E."/>
            <person name="Dupuy V."/>
            <person name="Gaurivaud P."/>
            <person name="Jacob D."/>
            <person name="Lemaitre C."/>
            <person name="Nikolski M."/>
            <person name="Nouvel L.X."/>
            <person name="Poumarat F."/>
            <person name="Thebault P."/>
            <person name="Theil S."/>
            <person name="Thiaucourt F."/>
            <person name="Sirand-Pugnet P."/>
        </authorList>
    </citation>
    <scope>NUCLEOTIDE SEQUENCE [LARGE SCALE GENOMIC DNA]</scope>
    <source>
        <strain evidence="1 2">51080</strain>
    </source>
</reference>
<accession>N9TS86</accession>
<dbReference type="AlphaFoldDB" id="N9TS86"/>
<dbReference type="EMBL" id="AORH01000034">
    <property type="protein sequence ID" value="ENY69019.1"/>
    <property type="molecule type" value="Genomic_DNA"/>
</dbReference>
<comment type="caution">
    <text evidence="1">The sequence shown here is derived from an EMBL/GenBank/DDBJ whole genome shotgun (WGS) entry which is preliminary data.</text>
</comment>
<protein>
    <submittedName>
        <fullName evidence="1">Uncharacterized protein</fullName>
    </submittedName>
</protein>
<proteinExistence type="predicted"/>